<dbReference type="RefSeq" id="WP_249300016.1">
    <property type="nucleotide sequence ID" value="NZ_JACRSP010000002.1"/>
</dbReference>
<reference evidence="2" key="1">
    <citation type="submission" date="2020-08" db="EMBL/GenBank/DDBJ databases">
        <title>Genome public.</title>
        <authorList>
            <person name="Liu C."/>
            <person name="Sun Q."/>
        </authorList>
    </citation>
    <scope>NUCLEOTIDE SEQUENCE</scope>
    <source>
        <strain evidence="2">BX7</strain>
    </source>
</reference>
<organism evidence="2 3">
    <name type="scientific">Feifania hominis</name>
    <dbReference type="NCBI Taxonomy" id="2763660"/>
    <lineage>
        <taxon>Bacteria</taxon>
        <taxon>Bacillati</taxon>
        <taxon>Bacillota</taxon>
        <taxon>Clostridia</taxon>
        <taxon>Eubacteriales</taxon>
        <taxon>Feifaniaceae</taxon>
        <taxon>Feifania</taxon>
    </lineage>
</organism>
<feature type="domain" description="PPM-type phosphatase" evidence="1">
    <location>
        <begin position="33"/>
        <end position="222"/>
    </location>
</feature>
<evidence type="ECO:0000313" key="3">
    <source>
        <dbReference type="Proteomes" id="UP000620366"/>
    </source>
</evidence>
<dbReference type="Gene3D" id="3.60.40.10">
    <property type="entry name" value="PPM-type phosphatase domain"/>
    <property type="match status" value="1"/>
</dbReference>
<comment type="caution">
    <text evidence="2">The sequence shown here is derived from an EMBL/GenBank/DDBJ whole genome shotgun (WGS) entry which is preliminary data.</text>
</comment>
<gene>
    <name evidence="2" type="ORF">H8695_06070</name>
</gene>
<name>A0A926DCV3_9FIRM</name>
<dbReference type="PANTHER" id="PTHR35801">
    <property type="entry name" value="PHOSPHOSERINE PHOSPHATASE RSBX"/>
    <property type="match status" value="1"/>
</dbReference>
<keyword evidence="3" id="KW-1185">Reference proteome</keyword>
<dbReference type="PANTHER" id="PTHR35801:SF1">
    <property type="entry name" value="PHOSPHOSERINE PHOSPHATASE RSBX"/>
    <property type="match status" value="1"/>
</dbReference>
<dbReference type="Proteomes" id="UP000620366">
    <property type="component" value="Unassembled WGS sequence"/>
</dbReference>
<accession>A0A926DCV3</accession>
<dbReference type="AlphaFoldDB" id="A0A926DCV3"/>
<sequence>MGTHDFYMESGNVSLFKKGEELCGDMVEKIYHDDAYTLVLADGLGSGVKANVLSTLTSKIIGTMMADGQPIEDCVATIVETLPVCSVRQVAYSTFTILQVRRNGDTYLVQFDNPDAILLRGGKHVDYPKQEKLICGKKIYESRIKAELGDMFILMSDGVIHAGVGMLLNFGWQHENVVQFVEENYSADMSAQTMAAALCGACNDLYVQQPGDDTTVAVLRVRERQTVNLMIGPPVDKADDERIIGEFLALGGKHIVCGGTTSTLVARHLGEQVTTSIDYVDPKIPPIGYIKGIDLVTEGVLTLGHVLETANKYYGQNDFYTQWRDKRDGASLIAKLLFEDATHINFYVGRSMNPAHQNPDLPINLGIKMRLVDDLVDVLRRMGKQVTAKYY</sequence>
<dbReference type="Pfam" id="PF07228">
    <property type="entry name" value="SpoIIE"/>
    <property type="match status" value="1"/>
</dbReference>
<protein>
    <submittedName>
        <fullName evidence="2">SpoIIE family protein phosphatase</fullName>
    </submittedName>
</protein>
<evidence type="ECO:0000313" key="2">
    <source>
        <dbReference type="EMBL" id="MBC8536258.1"/>
    </source>
</evidence>
<dbReference type="SUPFAM" id="SSF81606">
    <property type="entry name" value="PP2C-like"/>
    <property type="match status" value="1"/>
</dbReference>
<dbReference type="EMBL" id="JACRSP010000002">
    <property type="protein sequence ID" value="MBC8536258.1"/>
    <property type="molecule type" value="Genomic_DNA"/>
</dbReference>
<dbReference type="InterPro" id="IPR036457">
    <property type="entry name" value="PPM-type-like_dom_sf"/>
</dbReference>
<dbReference type="InterPro" id="IPR039248">
    <property type="entry name" value="Ptase_RsbX"/>
</dbReference>
<evidence type="ECO:0000259" key="1">
    <source>
        <dbReference type="Pfam" id="PF07228"/>
    </source>
</evidence>
<proteinExistence type="predicted"/>
<dbReference type="InterPro" id="IPR001932">
    <property type="entry name" value="PPM-type_phosphatase-like_dom"/>
</dbReference>